<evidence type="ECO:0000256" key="1">
    <source>
        <dbReference type="SAM" id="Phobius"/>
    </source>
</evidence>
<keyword evidence="1" id="KW-0472">Membrane</keyword>
<proteinExistence type="predicted"/>
<dbReference type="OrthoDB" id="281861at2"/>
<dbReference type="RefSeq" id="WP_145434601.1">
    <property type="nucleotide sequence ID" value="NZ_CP036339.1"/>
</dbReference>
<evidence type="ECO:0000313" key="2">
    <source>
        <dbReference type="EMBL" id="QDT74887.1"/>
    </source>
</evidence>
<feature type="transmembrane region" description="Helical" evidence="1">
    <location>
        <begin position="47"/>
        <end position="68"/>
    </location>
</feature>
<gene>
    <name evidence="2" type="ORF">I41_40910</name>
</gene>
<feature type="transmembrane region" description="Helical" evidence="1">
    <location>
        <begin position="98"/>
        <end position="118"/>
    </location>
</feature>
<feature type="transmembrane region" description="Helical" evidence="1">
    <location>
        <begin position="130"/>
        <end position="151"/>
    </location>
</feature>
<protein>
    <submittedName>
        <fullName evidence="2">Uncharacterized protein</fullName>
    </submittedName>
</protein>
<dbReference type="Proteomes" id="UP000317909">
    <property type="component" value="Chromosome"/>
</dbReference>
<dbReference type="EMBL" id="CP036339">
    <property type="protein sequence ID" value="QDT74887.1"/>
    <property type="molecule type" value="Genomic_DNA"/>
</dbReference>
<evidence type="ECO:0000313" key="3">
    <source>
        <dbReference type="Proteomes" id="UP000317909"/>
    </source>
</evidence>
<dbReference type="AlphaFoldDB" id="A0A517U2P4"/>
<reference evidence="2 3" key="1">
    <citation type="submission" date="2019-02" db="EMBL/GenBank/DDBJ databases">
        <title>Deep-cultivation of Planctomycetes and their phenomic and genomic characterization uncovers novel biology.</title>
        <authorList>
            <person name="Wiegand S."/>
            <person name="Jogler M."/>
            <person name="Boedeker C."/>
            <person name="Pinto D."/>
            <person name="Vollmers J."/>
            <person name="Rivas-Marin E."/>
            <person name="Kohn T."/>
            <person name="Peeters S.H."/>
            <person name="Heuer A."/>
            <person name="Rast P."/>
            <person name="Oberbeckmann S."/>
            <person name="Bunk B."/>
            <person name="Jeske O."/>
            <person name="Meyerdierks A."/>
            <person name="Storesund J.E."/>
            <person name="Kallscheuer N."/>
            <person name="Luecker S."/>
            <person name="Lage O.M."/>
            <person name="Pohl T."/>
            <person name="Merkel B.J."/>
            <person name="Hornburger P."/>
            <person name="Mueller R.-W."/>
            <person name="Bruemmer F."/>
            <person name="Labrenz M."/>
            <person name="Spormann A.M."/>
            <person name="Op den Camp H."/>
            <person name="Overmann J."/>
            <person name="Amann R."/>
            <person name="Jetten M.S.M."/>
            <person name="Mascher T."/>
            <person name="Medema M.H."/>
            <person name="Devos D.P."/>
            <person name="Kaster A.-K."/>
            <person name="Ovreas L."/>
            <person name="Rohde M."/>
            <person name="Galperin M.Y."/>
            <person name="Jogler C."/>
        </authorList>
    </citation>
    <scope>NUCLEOTIDE SEQUENCE [LARGE SCALE GENOMIC DNA]</scope>
    <source>
        <strain evidence="2 3">I41</strain>
    </source>
</reference>
<keyword evidence="1" id="KW-0812">Transmembrane</keyword>
<dbReference type="KEGG" id="llh:I41_40910"/>
<keyword evidence="1" id="KW-1133">Transmembrane helix</keyword>
<sequence>MTRIFPMLASFSLMLLGVAVTLGLIIGDLYASPVAQATLDWRGRHMMTGVAAALFVVLVESIAVTYFVGTSRWCKEVTETYRLPPDDLAESTRLKRRTFPWCVLGMLTVVGLSALGAASDPGTGRADTAAWADIHLAAAFAGLGVVAWTYYRAWLNIADNQRVIERIVSQVRRIREERGLDSAAINEPIPASAG</sequence>
<accession>A0A517U2P4</accession>
<name>A0A517U2P4_9BACT</name>
<keyword evidence="3" id="KW-1185">Reference proteome</keyword>
<organism evidence="2 3">
    <name type="scientific">Lacipirellula limnantheis</name>
    <dbReference type="NCBI Taxonomy" id="2528024"/>
    <lineage>
        <taxon>Bacteria</taxon>
        <taxon>Pseudomonadati</taxon>
        <taxon>Planctomycetota</taxon>
        <taxon>Planctomycetia</taxon>
        <taxon>Pirellulales</taxon>
        <taxon>Lacipirellulaceae</taxon>
        <taxon>Lacipirellula</taxon>
    </lineage>
</organism>